<protein>
    <submittedName>
        <fullName evidence="2">Uncharacterized protein</fullName>
    </submittedName>
</protein>
<accession>A0A821WS84</accession>
<proteinExistence type="predicted"/>
<feature type="signal peptide" evidence="1">
    <location>
        <begin position="1"/>
        <end position="37"/>
    </location>
</feature>
<gene>
    <name evidence="2" type="ORF">PMACD_LOCUS13902</name>
</gene>
<evidence type="ECO:0000313" key="2">
    <source>
        <dbReference type="EMBL" id="CAF4931573.1"/>
    </source>
</evidence>
<sequence length="69" mass="7480">MLIKSVLNRVAGLFLVLPVQLSGILVPLEYMGQPVEANPETNSAPEVQVPSWRKTVQFDNAAMIRSGTG</sequence>
<comment type="caution">
    <text evidence="2">The sequence shown here is derived from an EMBL/GenBank/DDBJ whole genome shotgun (WGS) entry which is preliminary data.</text>
</comment>
<evidence type="ECO:0000256" key="1">
    <source>
        <dbReference type="SAM" id="SignalP"/>
    </source>
</evidence>
<evidence type="ECO:0000313" key="3">
    <source>
        <dbReference type="Proteomes" id="UP000663880"/>
    </source>
</evidence>
<keyword evidence="1" id="KW-0732">Signal</keyword>
<organism evidence="2 3">
    <name type="scientific">Pieris macdunnoughi</name>
    <dbReference type="NCBI Taxonomy" id="345717"/>
    <lineage>
        <taxon>Eukaryota</taxon>
        <taxon>Metazoa</taxon>
        <taxon>Ecdysozoa</taxon>
        <taxon>Arthropoda</taxon>
        <taxon>Hexapoda</taxon>
        <taxon>Insecta</taxon>
        <taxon>Pterygota</taxon>
        <taxon>Neoptera</taxon>
        <taxon>Endopterygota</taxon>
        <taxon>Lepidoptera</taxon>
        <taxon>Glossata</taxon>
        <taxon>Ditrysia</taxon>
        <taxon>Papilionoidea</taxon>
        <taxon>Pieridae</taxon>
        <taxon>Pierinae</taxon>
        <taxon>Pieris</taxon>
    </lineage>
</organism>
<name>A0A821WS84_9NEOP</name>
<reference evidence="2" key="1">
    <citation type="submission" date="2021-02" db="EMBL/GenBank/DDBJ databases">
        <authorList>
            <person name="Steward A R."/>
        </authorList>
    </citation>
    <scope>NUCLEOTIDE SEQUENCE</scope>
</reference>
<feature type="chain" id="PRO_5032527486" evidence="1">
    <location>
        <begin position="38"/>
        <end position="69"/>
    </location>
</feature>
<dbReference type="AlphaFoldDB" id="A0A821WS84"/>
<dbReference type="EMBL" id="CAJOBZ010000063">
    <property type="protein sequence ID" value="CAF4931573.1"/>
    <property type="molecule type" value="Genomic_DNA"/>
</dbReference>
<dbReference type="Proteomes" id="UP000663880">
    <property type="component" value="Unassembled WGS sequence"/>
</dbReference>
<keyword evidence="3" id="KW-1185">Reference proteome</keyword>